<dbReference type="Pfam" id="PF01637">
    <property type="entry name" value="ATPase_2"/>
    <property type="match status" value="1"/>
</dbReference>
<name>A0A1T5EWU4_9SPHI</name>
<dbReference type="InterPro" id="IPR027417">
    <property type="entry name" value="P-loop_NTPase"/>
</dbReference>
<accession>A0A1T5EWU4</accession>
<dbReference type="PANTHER" id="PTHR34704">
    <property type="entry name" value="ATPASE"/>
    <property type="match status" value="1"/>
</dbReference>
<sequence length="436" mass="50553">MQFYNRHKELELLQANLKRSVDVACFQAVIGRRRVGKTSLLMESVRGARYLYLFVARKNEQLLCQQFQQDAEQMLGLRIFGTISSFKDLFEQLLIFSTQQHFTLIIDEFQEFDNINPSIFSDIQHLWDQYKAQAKINLVVCGSVYSLMIKIFEHSKEPLFGRLTSKMIVQPFKVDVIKEILSDYNPDFQPEDLLCLYMISGGVAKYIELLMDSGAFTKTQMLDFITRADSPFLGEGKDILITEFGKEYGTYFSILQLIASGKNTQSEIDSVISKNTGSYLSNLETNYSLIVRNKPIFSKPNSRNTRWSLRDNYLRFWFRFIYPHQSLIEVGRLDLLREFIDRDYEQYSGLLLEQYFREKMSLEGRITEIGSYWDSKGENEIDIVALNQLDKVAILGEVKRNPKKISLGLLAHKANALKKELASFEFQLIGLSLDDM</sequence>
<proteinExistence type="predicted"/>
<dbReference type="RefSeq" id="WP_079643907.1">
    <property type="nucleotide sequence ID" value="NZ_FUZF01000013.1"/>
</dbReference>
<evidence type="ECO:0000313" key="4">
    <source>
        <dbReference type="Proteomes" id="UP000190150"/>
    </source>
</evidence>
<organism evidence="3 4">
    <name type="scientific">Sphingobacterium nematocida</name>
    <dbReference type="NCBI Taxonomy" id="1513896"/>
    <lineage>
        <taxon>Bacteria</taxon>
        <taxon>Pseudomonadati</taxon>
        <taxon>Bacteroidota</taxon>
        <taxon>Sphingobacteriia</taxon>
        <taxon>Sphingobacteriales</taxon>
        <taxon>Sphingobacteriaceae</taxon>
        <taxon>Sphingobacterium</taxon>
    </lineage>
</organism>
<dbReference type="SUPFAM" id="SSF52540">
    <property type="entry name" value="P-loop containing nucleoside triphosphate hydrolases"/>
    <property type="match status" value="1"/>
</dbReference>
<evidence type="ECO:0000259" key="1">
    <source>
        <dbReference type="Pfam" id="PF01637"/>
    </source>
</evidence>
<dbReference type="InterPro" id="IPR004256">
    <property type="entry name" value="DUF234"/>
</dbReference>
<feature type="domain" description="DUF234" evidence="2">
    <location>
        <begin position="317"/>
        <end position="399"/>
    </location>
</feature>
<dbReference type="OrthoDB" id="9813134at2"/>
<feature type="domain" description="ATPase" evidence="1">
    <location>
        <begin position="3"/>
        <end position="209"/>
    </location>
</feature>
<dbReference type="Proteomes" id="UP000190150">
    <property type="component" value="Unassembled WGS sequence"/>
</dbReference>
<evidence type="ECO:0000259" key="2">
    <source>
        <dbReference type="Pfam" id="PF03008"/>
    </source>
</evidence>
<dbReference type="AlphaFoldDB" id="A0A1T5EWU4"/>
<evidence type="ECO:0008006" key="5">
    <source>
        <dbReference type="Google" id="ProtNLM"/>
    </source>
</evidence>
<keyword evidence="4" id="KW-1185">Reference proteome</keyword>
<dbReference type="Gene3D" id="3.40.50.300">
    <property type="entry name" value="P-loop containing nucleotide triphosphate hydrolases"/>
    <property type="match status" value="1"/>
</dbReference>
<protein>
    <recommendedName>
        <fullName evidence="5">ATPase</fullName>
    </recommendedName>
</protein>
<dbReference type="Pfam" id="PF03008">
    <property type="entry name" value="DUF234"/>
    <property type="match status" value="1"/>
</dbReference>
<dbReference type="GO" id="GO:0005524">
    <property type="term" value="F:ATP binding"/>
    <property type="evidence" value="ECO:0007669"/>
    <property type="project" value="InterPro"/>
</dbReference>
<dbReference type="STRING" id="1513896.SAMN05660841_02844"/>
<dbReference type="PANTHER" id="PTHR34704:SF1">
    <property type="entry name" value="ATPASE"/>
    <property type="match status" value="1"/>
</dbReference>
<dbReference type="InterPro" id="IPR011579">
    <property type="entry name" value="ATPase_dom"/>
</dbReference>
<evidence type="ECO:0000313" key="3">
    <source>
        <dbReference type="EMBL" id="SKB88422.1"/>
    </source>
</evidence>
<dbReference type="EMBL" id="FUZF01000013">
    <property type="protein sequence ID" value="SKB88422.1"/>
    <property type="molecule type" value="Genomic_DNA"/>
</dbReference>
<reference evidence="4" key="1">
    <citation type="submission" date="2017-02" db="EMBL/GenBank/DDBJ databases">
        <authorList>
            <person name="Varghese N."/>
            <person name="Submissions S."/>
        </authorList>
    </citation>
    <scope>NUCLEOTIDE SEQUENCE [LARGE SCALE GENOMIC DNA]</scope>
    <source>
        <strain evidence="4">DSM 24091</strain>
    </source>
</reference>
<gene>
    <name evidence="3" type="ORF">SAMN05660841_02844</name>
</gene>